<dbReference type="EMBL" id="JAVXUR010000003">
    <property type="protein sequence ID" value="MDT8879497.1"/>
    <property type="molecule type" value="Genomic_DNA"/>
</dbReference>
<keyword evidence="2" id="KW-1185">Reference proteome</keyword>
<evidence type="ECO:0000313" key="2">
    <source>
        <dbReference type="Proteomes" id="UP001255917"/>
    </source>
</evidence>
<dbReference type="RefSeq" id="WP_315586268.1">
    <property type="nucleotide sequence ID" value="NZ_JAVXUR010000003.1"/>
</dbReference>
<organism evidence="1 2">
    <name type="scientific">Halomonas saccharevitans</name>
    <dbReference type="NCBI Taxonomy" id="416872"/>
    <lineage>
        <taxon>Bacteria</taxon>
        <taxon>Pseudomonadati</taxon>
        <taxon>Pseudomonadota</taxon>
        <taxon>Gammaproteobacteria</taxon>
        <taxon>Oceanospirillales</taxon>
        <taxon>Halomonadaceae</taxon>
        <taxon>Halomonas</taxon>
    </lineage>
</organism>
<evidence type="ECO:0008006" key="3">
    <source>
        <dbReference type="Google" id="ProtNLM"/>
    </source>
</evidence>
<name>A0ABU3NEM6_9GAMM</name>
<proteinExistence type="predicted"/>
<accession>A0ABU3NEM6</accession>
<sequence>MIRYLQLKAPSREARTTKQNVRAALEIKPSGVVVWVQFDAATLELGPFLVFGGSPGSPLPDLSAFKVARHTKGNAEGIKAERPAIRHVPKSHFTKYESSVQVYEALFGAP</sequence>
<dbReference type="Proteomes" id="UP001255917">
    <property type="component" value="Unassembled WGS sequence"/>
</dbReference>
<evidence type="ECO:0000313" key="1">
    <source>
        <dbReference type="EMBL" id="MDT8879497.1"/>
    </source>
</evidence>
<gene>
    <name evidence="1" type="ORF">RSO68_08450</name>
</gene>
<comment type="caution">
    <text evidence="1">The sequence shown here is derived from an EMBL/GenBank/DDBJ whole genome shotgun (WGS) entry which is preliminary data.</text>
</comment>
<reference evidence="2" key="1">
    <citation type="submission" date="2023-07" db="EMBL/GenBank/DDBJ databases">
        <title>Substrates and metabolic shifts associated with increased methane emissions in unrestored hypersaline salterns.</title>
        <authorList>
            <person name="Bueno De Mesquita C.P."/>
            <person name="Tringe S.G."/>
        </authorList>
    </citation>
    <scope>NUCLEOTIDE SEQUENCE [LARGE SCALE GENOMIC DNA]</scope>
    <source>
        <strain evidence="2">I4</strain>
    </source>
</reference>
<protein>
    <recommendedName>
        <fullName evidence="3">Transposase</fullName>
    </recommendedName>
</protein>